<gene>
    <name evidence="2" type="ORF">FRACYDRAFT_246045</name>
</gene>
<evidence type="ECO:0000313" key="3">
    <source>
        <dbReference type="Proteomes" id="UP000095751"/>
    </source>
</evidence>
<evidence type="ECO:0000256" key="1">
    <source>
        <dbReference type="SAM" id="MobiDB-lite"/>
    </source>
</evidence>
<proteinExistence type="predicted"/>
<feature type="compositionally biased region" description="Low complexity" evidence="1">
    <location>
        <begin position="65"/>
        <end position="74"/>
    </location>
</feature>
<sequence>MVLFGIKTKTDLQNDLFCLQEERDYFESKFLEQVSEINALKIELKKSKKEVRRLRTYVLLDISNSNGNDVVDSSPQQQQHNIAEKDDASSLTLDAEELEGQNNEGKGDVEEEEGLKKPSRRNTNIMY</sequence>
<dbReference type="OrthoDB" id="48829at2759"/>
<feature type="region of interest" description="Disordered" evidence="1">
    <location>
        <begin position="65"/>
        <end position="127"/>
    </location>
</feature>
<dbReference type="InParanoid" id="A0A1E7EZZ7"/>
<keyword evidence="3" id="KW-1185">Reference proteome</keyword>
<organism evidence="2 3">
    <name type="scientific">Fragilariopsis cylindrus CCMP1102</name>
    <dbReference type="NCBI Taxonomy" id="635003"/>
    <lineage>
        <taxon>Eukaryota</taxon>
        <taxon>Sar</taxon>
        <taxon>Stramenopiles</taxon>
        <taxon>Ochrophyta</taxon>
        <taxon>Bacillariophyta</taxon>
        <taxon>Bacillariophyceae</taxon>
        <taxon>Bacillariophycidae</taxon>
        <taxon>Bacillariales</taxon>
        <taxon>Bacillariaceae</taxon>
        <taxon>Fragilariopsis</taxon>
    </lineage>
</organism>
<name>A0A1E7EZZ7_9STRA</name>
<protein>
    <submittedName>
        <fullName evidence="2">Uncharacterized protein</fullName>
    </submittedName>
</protein>
<reference evidence="2 3" key="1">
    <citation type="submission" date="2016-09" db="EMBL/GenBank/DDBJ databases">
        <title>Extensive genetic diversity and differential bi-allelic expression allows diatom success in the polar Southern Ocean.</title>
        <authorList>
            <consortium name="DOE Joint Genome Institute"/>
            <person name="Mock T."/>
            <person name="Otillar R.P."/>
            <person name="Strauss J."/>
            <person name="Dupont C."/>
            <person name="Frickenhaus S."/>
            <person name="Maumus F."/>
            <person name="Mcmullan M."/>
            <person name="Sanges R."/>
            <person name="Schmutz J."/>
            <person name="Toseland A."/>
            <person name="Valas R."/>
            <person name="Veluchamy A."/>
            <person name="Ward B.J."/>
            <person name="Allen A."/>
            <person name="Barry K."/>
            <person name="Falciatore A."/>
            <person name="Ferrante M."/>
            <person name="Fortunato A.E."/>
            <person name="Gloeckner G."/>
            <person name="Gruber A."/>
            <person name="Hipkin R."/>
            <person name="Janech M."/>
            <person name="Kroth P."/>
            <person name="Leese F."/>
            <person name="Lindquist E."/>
            <person name="Lyon B.R."/>
            <person name="Martin J."/>
            <person name="Mayer C."/>
            <person name="Parker M."/>
            <person name="Quesneville H."/>
            <person name="Raymond J."/>
            <person name="Uhlig C."/>
            <person name="Valentin K.U."/>
            <person name="Worden A.Z."/>
            <person name="Armbrust E.V."/>
            <person name="Bowler C."/>
            <person name="Green B."/>
            <person name="Moulton V."/>
            <person name="Van Oosterhout C."/>
            <person name="Grigoriev I."/>
        </authorList>
    </citation>
    <scope>NUCLEOTIDE SEQUENCE [LARGE SCALE GENOMIC DNA]</scope>
    <source>
        <strain evidence="2 3">CCMP1102</strain>
    </source>
</reference>
<evidence type="ECO:0000313" key="2">
    <source>
        <dbReference type="EMBL" id="OEU11437.1"/>
    </source>
</evidence>
<dbReference type="Proteomes" id="UP000095751">
    <property type="component" value="Unassembled WGS sequence"/>
</dbReference>
<dbReference type="EMBL" id="KV784368">
    <property type="protein sequence ID" value="OEU11437.1"/>
    <property type="molecule type" value="Genomic_DNA"/>
</dbReference>
<dbReference type="AlphaFoldDB" id="A0A1E7EZZ7"/>
<dbReference type="KEGG" id="fcy:FRACYDRAFT_246045"/>
<accession>A0A1E7EZZ7</accession>